<dbReference type="GO" id="GO:0009425">
    <property type="term" value="C:bacterial-type flagellum basal body"/>
    <property type="evidence" value="ECO:0007669"/>
    <property type="project" value="UniProtKB-SubCell"/>
</dbReference>
<dbReference type="AlphaFoldDB" id="A0A7C6A7M5"/>
<dbReference type="PROSITE" id="PS00588">
    <property type="entry name" value="FLAGELLA_BB_ROD"/>
    <property type="match status" value="1"/>
</dbReference>
<name>A0A7C6A7M5_DESAE</name>
<sequence>MHMMRSLWSGVSGLQASQNFMDVVGNNVANVNTVGYKATRINFSDVLAQTLSGATGPQGALGGMNPIQIGLGTQVASTTRNFSQGSLKTTNITTNLAIQGNGFFIVSPDNGNTYYYTRGGDFTFDANGNLVTPTGNIVQGWLADNTTHIINTASTITGINIPQNMTVPAGVTKNVSIAGNLNGGQTIQTSELTPITPTLENFTGEINMNSIYNSNGNIIGVGQTTSIANVANSGNEVAGLYDINGNQIGSNWTVLVNNNPITLTGNPETLSDLANDLNSALSSYNVSVSVLNNKIQITNNTSNSVNLPPIGSSDPVLNSILSNLSEKNIPGNSTITSLPFFSKPGDAVAMSFDGGANYNTYIYGSGTQIDGITNDKGITSGSVRYFQTVDDLVKIISDDINGTTSGGTTINNATVSLNSSGEIQITPNPTESHLSYIGPVYSNNSNLATILGTLSGQVQPTGSTSQPFMADTYSTSIAVYDSLGNKHDITFNFAKINYNPSTNQTKWQWYATAPSSGSSIPTLTNASGQITFDSTGKLVGLTPPLAITANWNNGSSQQVINLHFGDLNTFDGLTQFSLPSQTSSLTQDGYAGGSLQNIIVNQNGVISGMFSNGKSYALGQVALATFSNNNGLLSRGNSLFEATANSGTPIVTTAGKGSAGTIIPSELEESNVDLGTEFTNMIIAERAYQANARTLSVSNTMLQSLLNIQ</sequence>
<dbReference type="EMBL" id="DRZX01000279">
    <property type="protein sequence ID" value="HHS49360.1"/>
    <property type="molecule type" value="Genomic_DNA"/>
</dbReference>
<proteinExistence type="inferred from homology"/>
<feature type="domain" description="Flagellar basal body rod protein N-terminal" evidence="6">
    <location>
        <begin position="10"/>
        <end position="37"/>
    </location>
</feature>
<dbReference type="InterPro" id="IPR037058">
    <property type="entry name" value="Falgellar_hook_FlgE_sf"/>
</dbReference>
<feature type="domain" description="Flagellar basal-body/hook protein C-terminal" evidence="7">
    <location>
        <begin position="667"/>
        <end position="708"/>
    </location>
</feature>
<dbReference type="Pfam" id="PF07559">
    <property type="entry name" value="FlgE_D2"/>
    <property type="match status" value="1"/>
</dbReference>
<evidence type="ECO:0000256" key="1">
    <source>
        <dbReference type="ARBA" id="ARBA00004117"/>
    </source>
</evidence>
<evidence type="ECO:0000313" key="10">
    <source>
        <dbReference type="EMBL" id="HHS49360.1"/>
    </source>
</evidence>
<dbReference type="SUPFAM" id="SSF117143">
    <property type="entry name" value="Flagellar hook protein flgE"/>
    <property type="match status" value="2"/>
</dbReference>
<dbReference type="InterPro" id="IPR053967">
    <property type="entry name" value="LlgE_F_G-like_D1"/>
</dbReference>
<dbReference type="Gene3D" id="2.60.98.20">
    <property type="entry name" value="Flagellar hook protein FlgE"/>
    <property type="match status" value="1"/>
</dbReference>
<dbReference type="Pfam" id="PF06429">
    <property type="entry name" value="Flg_bbr_C"/>
    <property type="match status" value="1"/>
</dbReference>
<comment type="similarity">
    <text evidence="2 5">Belongs to the flagella basal body rod proteins family.</text>
</comment>
<evidence type="ECO:0000256" key="3">
    <source>
        <dbReference type="ARBA" id="ARBA00019015"/>
    </source>
</evidence>
<dbReference type="Pfam" id="PF22692">
    <property type="entry name" value="LlgE_F_G_D1"/>
    <property type="match status" value="1"/>
</dbReference>
<evidence type="ECO:0000259" key="7">
    <source>
        <dbReference type="Pfam" id="PF06429"/>
    </source>
</evidence>
<protein>
    <recommendedName>
        <fullName evidence="3">Flagellar hook protein FlgE</fullName>
    </recommendedName>
</protein>
<dbReference type="InterPro" id="IPR020013">
    <property type="entry name" value="Flagellar_FlgE/F/G"/>
</dbReference>
<evidence type="ECO:0000259" key="8">
    <source>
        <dbReference type="Pfam" id="PF07559"/>
    </source>
</evidence>
<keyword evidence="10" id="KW-0282">Flagellum</keyword>
<gene>
    <name evidence="10" type="ORF">ENM99_05945</name>
</gene>
<evidence type="ECO:0000256" key="2">
    <source>
        <dbReference type="ARBA" id="ARBA00009677"/>
    </source>
</evidence>
<dbReference type="InterPro" id="IPR019776">
    <property type="entry name" value="Flagellar_basal_body_rod_CS"/>
</dbReference>
<evidence type="ECO:0000259" key="9">
    <source>
        <dbReference type="Pfam" id="PF22692"/>
    </source>
</evidence>
<dbReference type="Proteomes" id="UP000886400">
    <property type="component" value="Unassembled WGS sequence"/>
</dbReference>
<organism evidence="10">
    <name type="scientific">Desulfurella acetivorans</name>
    <dbReference type="NCBI Taxonomy" id="33002"/>
    <lineage>
        <taxon>Bacteria</taxon>
        <taxon>Pseudomonadati</taxon>
        <taxon>Campylobacterota</taxon>
        <taxon>Desulfurellia</taxon>
        <taxon>Desulfurellales</taxon>
        <taxon>Desulfurellaceae</taxon>
        <taxon>Desulfurella</taxon>
    </lineage>
</organism>
<comment type="subcellular location">
    <subcellularLocation>
        <location evidence="1 5">Bacterial flagellum basal body</location>
    </subcellularLocation>
</comment>
<feature type="domain" description="Flagellar hook protein FlgE D2" evidence="8">
    <location>
        <begin position="471"/>
        <end position="590"/>
    </location>
</feature>
<dbReference type="GO" id="GO:0071978">
    <property type="term" value="P:bacterial-type flagellum-dependent swarming motility"/>
    <property type="evidence" value="ECO:0007669"/>
    <property type="project" value="TreeGrafter"/>
</dbReference>
<dbReference type="PANTHER" id="PTHR30435">
    <property type="entry name" value="FLAGELLAR PROTEIN"/>
    <property type="match status" value="1"/>
</dbReference>
<reference evidence="10" key="1">
    <citation type="journal article" date="2020" name="mSystems">
        <title>Genome- and Community-Level Interaction Insights into Carbon Utilization and Element Cycling Functions of Hydrothermarchaeota in Hydrothermal Sediment.</title>
        <authorList>
            <person name="Zhou Z."/>
            <person name="Liu Y."/>
            <person name="Xu W."/>
            <person name="Pan J."/>
            <person name="Luo Z.H."/>
            <person name="Li M."/>
        </authorList>
    </citation>
    <scope>NUCLEOTIDE SEQUENCE [LARGE SCALE GENOMIC DNA]</scope>
    <source>
        <strain evidence="10">SpSt-1135</strain>
    </source>
</reference>
<keyword evidence="10" id="KW-0966">Cell projection</keyword>
<keyword evidence="4 5" id="KW-0975">Bacterial flagellum</keyword>
<dbReference type="InterPro" id="IPR037925">
    <property type="entry name" value="FlgE/F/G-like"/>
</dbReference>
<dbReference type="Pfam" id="PF00460">
    <property type="entry name" value="Flg_bb_rod"/>
    <property type="match status" value="1"/>
</dbReference>
<dbReference type="InterPro" id="IPR010930">
    <property type="entry name" value="Flg_bb/hook_C_dom"/>
</dbReference>
<dbReference type="NCBIfam" id="TIGR03506">
    <property type="entry name" value="FlgEFG_subfam"/>
    <property type="match status" value="2"/>
</dbReference>
<dbReference type="InterPro" id="IPR001444">
    <property type="entry name" value="Flag_bb_rod_N"/>
</dbReference>
<evidence type="ECO:0000259" key="6">
    <source>
        <dbReference type="Pfam" id="PF00460"/>
    </source>
</evidence>
<comment type="caution">
    <text evidence="10">The sequence shown here is derived from an EMBL/GenBank/DDBJ whole genome shotgun (WGS) entry which is preliminary data.</text>
</comment>
<keyword evidence="10" id="KW-0969">Cilium</keyword>
<dbReference type="InterPro" id="IPR011491">
    <property type="entry name" value="FlgE_D2"/>
</dbReference>
<dbReference type="PANTHER" id="PTHR30435:SF19">
    <property type="entry name" value="FLAGELLAR BASAL-BODY ROD PROTEIN FLGG"/>
    <property type="match status" value="1"/>
</dbReference>
<feature type="domain" description="Flagellar hook protein FlgE/F/G-like D1" evidence="9">
    <location>
        <begin position="97"/>
        <end position="166"/>
    </location>
</feature>
<evidence type="ECO:0000256" key="4">
    <source>
        <dbReference type="ARBA" id="ARBA00023143"/>
    </source>
</evidence>
<evidence type="ECO:0000256" key="5">
    <source>
        <dbReference type="RuleBase" id="RU362116"/>
    </source>
</evidence>
<accession>A0A7C6A7M5</accession>